<dbReference type="SUPFAM" id="SSF55136">
    <property type="entry name" value="Probable bacterial effector-binding domain"/>
    <property type="match status" value="1"/>
</dbReference>
<dbReference type="PANTHER" id="PTHR36444:SF2">
    <property type="entry name" value="TRANSCRIPTIONAL REGULATOR PROTEIN YOBU-RELATED"/>
    <property type="match status" value="1"/>
</dbReference>
<dbReference type="SMART" id="SM00871">
    <property type="entry name" value="AraC_E_bind"/>
    <property type="match status" value="1"/>
</dbReference>
<dbReference type="EMBL" id="ABIB01000004">
    <property type="protein sequence ID" value="EDP96445.1"/>
    <property type="molecule type" value="Genomic_DNA"/>
</dbReference>
<dbReference type="InterPro" id="IPR053182">
    <property type="entry name" value="YobU-like_regulator"/>
</dbReference>
<dbReference type="eggNOG" id="COG3708">
    <property type="taxonomic scope" value="Bacteria"/>
</dbReference>
<evidence type="ECO:0000313" key="3">
    <source>
        <dbReference type="Proteomes" id="UP000002945"/>
    </source>
</evidence>
<dbReference type="OrthoDB" id="8560232at2"/>
<dbReference type="Proteomes" id="UP000002945">
    <property type="component" value="Unassembled WGS sequence"/>
</dbReference>
<evidence type="ECO:0000259" key="1">
    <source>
        <dbReference type="SMART" id="SM00871"/>
    </source>
</evidence>
<proteinExistence type="predicted"/>
<organism evidence="2 3">
    <name type="scientific">Kordia algicida OT-1</name>
    <dbReference type="NCBI Taxonomy" id="391587"/>
    <lineage>
        <taxon>Bacteria</taxon>
        <taxon>Pseudomonadati</taxon>
        <taxon>Bacteroidota</taxon>
        <taxon>Flavobacteriia</taxon>
        <taxon>Flavobacteriales</taxon>
        <taxon>Flavobacteriaceae</taxon>
        <taxon>Kordia</taxon>
    </lineage>
</organism>
<gene>
    <name evidence="2" type="ORF">KAOT1_03512</name>
</gene>
<dbReference type="STRING" id="391587.KAOT1_03512"/>
<keyword evidence="3" id="KW-1185">Reference proteome</keyword>
<evidence type="ECO:0000313" key="2">
    <source>
        <dbReference type="EMBL" id="EDP96445.1"/>
    </source>
</evidence>
<protein>
    <recommendedName>
        <fullName evidence="1">AraC effector-binding domain-containing protein</fullName>
    </recommendedName>
</protein>
<accession>A9DVN6</accession>
<dbReference type="RefSeq" id="WP_007093275.1">
    <property type="nucleotide sequence ID" value="NZ_CP142125.1"/>
</dbReference>
<dbReference type="PANTHER" id="PTHR36444">
    <property type="entry name" value="TRANSCRIPTIONAL REGULATOR PROTEIN YOBU-RELATED"/>
    <property type="match status" value="1"/>
</dbReference>
<dbReference type="Gene3D" id="3.20.80.10">
    <property type="entry name" value="Regulatory factor, effector binding domain"/>
    <property type="match status" value="1"/>
</dbReference>
<sequence length="162" mass="18788">MPVTPIIQTLPQKKLIGKSARMSLVQNTTPMLWKSFMQARKSIENVVGTNLYSIQEYDNLSYFKNFNPQTEFTKHAMAEVSSFDTIPDNMETLTIETGLYAMFIYKGLPQNFPQMANYIFTEWLPNSEYILDNRPHFEVLGAKYNPTSEDSEEEVWIPIKTK</sequence>
<name>A9DVN6_9FLAO</name>
<comment type="caution">
    <text evidence="2">The sequence shown here is derived from an EMBL/GenBank/DDBJ whole genome shotgun (WGS) entry which is preliminary data.</text>
</comment>
<reference evidence="2 3" key="1">
    <citation type="journal article" date="2011" name="J. Bacteriol.">
        <title>Genome sequence of the algicidal bacterium Kordia algicida OT-1.</title>
        <authorList>
            <person name="Lee H.S."/>
            <person name="Kang S.G."/>
            <person name="Kwon K.K."/>
            <person name="Lee J.H."/>
            <person name="Kim S.J."/>
        </authorList>
    </citation>
    <scope>NUCLEOTIDE SEQUENCE [LARGE SCALE GENOMIC DNA]</scope>
    <source>
        <strain evidence="2 3">OT-1</strain>
    </source>
</reference>
<dbReference type="AlphaFoldDB" id="A9DVN6"/>
<dbReference type="InterPro" id="IPR011256">
    <property type="entry name" value="Reg_factor_effector_dom_sf"/>
</dbReference>
<feature type="domain" description="AraC effector-binding" evidence="1">
    <location>
        <begin position="3"/>
        <end position="160"/>
    </location>
</feature>
<dbReference type="HOGENOM" id="CLU_108864_0_0_10"/>
<dbReference type="InterPro" id="IPR010499">
    <property type="entry name" value="AraC_E-bd"/>
</dbReference>
<dbReference type="InterPro" id="IPR029442">
    <property type="entry name" value="GyrI-like"/>
</dbReference>
<dbReference type="Pfam" id="PF06445">
    <property type="entry name" value="GyrI-like"/>
    <property type="match status" value="1"/>
</dbReference>